<organism evidence="1 2">
    <name type="scientific">Phytophthora cactorum</name>
    <dbReference type="NCBI Taxonomy" id="29920"/>
    <lineage>
        <taxon>Eukaryota</taxon>
        <taxon>Sar</taxon>
        <taxon>Stramenopiles</taxon>
        <taxon>Oomycota</taxon>
        <taxon>Peronosporomycetes</taxon>
        <taxon>Peronosporales</taxon>
        <taxon>Peronosporaceae</taxon>
        <taxon>Phytophthora</taxon>
    </lineage>
</organism>
<evidence type="ECO:0000313" key="2">
    <source>
        <dbReference type="Proteomes" id="UP000774804"/>
    </source>
</evidence>
<accession>A0A8T1ANT4</accession>
<gene>
    <name evidence="1" type="ORF">PC115_g20593</name>
</gene>
<dbReference type="AlphaFoldDB" id="A0A8T1ANT4"/>
<sequence length="345" mass="39904">MRRKRKYEDDQEVEIDLVADALAQLPSPPQGITTAPPTYRLKETIKDINSSVICKLAAYADRRGDDEVPELTQMFFYRCCAATLGNIEKRDRPKDQTQALITETAKLMEINALNMIALHFRRRQHQYIRFRHGRNYKETKQLVDSCYRVRPERELDGDSNPTGKTTKVWTDETEDLVELELRGWLKIVPWQSQIRANSAHFVHKLYNMLEWIEKYVAEHPNTKGARLYTLLPVATSFQAAYIKLNEPTLHGLFARIIHIPEVEDFLKNELDIVPTKKKTLGAQRPFAKPTFQKNRAEILRKVFVVQQFETSNRKFADEVKTNGYGASILLIRLVTTTSVTVIGKK</sequence>
<protein>
    <submittedName>
        <fullName evidence="1">Uncharacterized protein</fullName>
    </submittedName>
</protein>
<dbReference type="EMBL" id="RCMI01001322">
    <property type="protein sequence ID" value="KAG2886697.1"/>
    <property type="molecule type" value="Genomic_DNA"/>
</dbReference>
<name>A0A8T1ANT4_9STRA</name>
<proteinExistence type="predicted"/>
<comment type="caution">
    <text evidence="1">The sequence shown here is derived from an EMBL/GenBank/DDBJ whole genome shotgun (WGS) entry which is preliminary data.</text>
</comment>
<dbReference type="Proteomes" id="UP000774804">
    <property type="component" value="Unassembled WGS sequence"/>
</dbReference>
<evidence type="ECO:0000313" key="1">
    <source>
        <dbReference type="EMBL" id="KAG2886697.1"/>
    </source>
</evidence>
<reference evidence="1" key="1">
    <citation type="submission" date="2018-10" db="EMBL/GenBank/DDBJ databases">
        <title>Effector identification in a new, highly contiguous assembly of the strawberry crown rot pathogen Phytophthora cactorum.</title>
        <authorList>
            <person name="Armitage A.D."/>
            <person name="Nellist C.F."/>
            <person name="Bates H."/>
            <person name="Vickerstaff R.J."/>
            <person name="Harrison R.J."/>
        </authorList>
    </citation>
    <scope>NUCLEOTIDE SEQUENCE</scope>
    <source>
        <strain evidence="1">4032</strain>
    </source>
</reference>
<dbReference type="VEuPathDB" id="FungiDB:PC110_g23436"/>